<keyword evidence="3" id="KW-1185">Reference proteome</keyword>
<dbReference type="Proteomes" id="UP000032180">
    <property type="component" value="Chromosome 7"/>
</dbReference>
<dbReference type="HOGENOM" id="CLU_2486638_0_0_1"/>
<sequence>MKNAGGCIPATYCQNGPKPPEYIYSCAGIKKIPIWPRYSDSQAIGRSTPEQAAAGGWPAAGQAVQHHSRHETKQVNGNEFLVVVTGD</sequence>
<name>A0A0D9X230_9ORYZ</name>
<evidence type="ECO:0000256" key="1">
    <source>
        <dbReference type="SAM" id="MobiDB-lite"/>
    </source>
</evidence>
<evidence type="ECO:0000313" key="3">
    <source>
        <dbReference type="Proteomes" id="UP000032180"/>
    </source>
</evidence>
<proteinExistence type="predicted"/>
<organism evidence="2 3">
    <name type="scientific">Leersia perrieri</name>
    <dbReference type="NCBI Taxonomy" id="77586"/>
    <lineage>
        <taxon>Eukaryota</taxon>
        <taxon>Viridiplantae</taxon>
        <taxon>Streptophyta</taxon>
        <taxon>Embryophyta</taxon>
        <taxon>Tracheophyta</taxon>
        <taxon>Spermatophyta</taxon>
        <taxon>Magnoliopsida</taxon>
        <taxon>Liliopsida</taxon>
        <taxon>Poales</taxon>
        <taxon>Poaceae</taxon>
        <taxon>BOP clade</taxon>
        <taxon>Oryzoideae</taxon>
        <taxon>Oryzeae</taxon>
        <taxon>Oryzinae</taxon>
        <taxon>Leersia</taxon>
    </lineage>
</organism>
<reference evidence="2" key="3">
    <citation type="submission" date="2015-04" db="UniProtKB">
        <authorList>
            <consortium name="EnsemblPlants"/>
        </authorList>
    </citation>
    <scope>IDENTIFICATION</scope>
</reference>
<accession>A0A0D9X230</accession>
<reference evidence="3" key="2">
    <citation type="submission" date="2013-12" db="EMBL/GenBank/DDBJ databases">
        <authorList>
            <person name="Yu Y."/>
            <person name="Lee S."/>
            <person name="de Baynast K."/>
            <person name="Wissotski M."/>
            <person name="Liu L."/>
            <person name="Talag J."/>
            <person name="Goicoechea J."/>
            <person name="Angelova A."/>
            <person name="Jetty R."/>
            <person name="Kudrna D."/>
            <person name="Golser W."/>
            <person name="Rivera L."/>
            <person name="Zhang J."/>
            <person name="Wing R."/>
        </authorList>
    </citation>
    <scope>NUCLEOTIDE SEQUENCE</scope>
</reference>
<reference evidence="2 3" key="1">
    <citation type="submission" date="2012-08" db="EMBL/GenBank/DDBJ databases">
        <title>Oryza genome evolution.</title>
        <authorList>
            <person name="Wing R.A."/>
        </authorList>
    </citation>
    <scope>NUCLEOTIDE SEQUENCE</scope>
</reference>
<dbReference type="Gramene" id="LPERR07G20840.1">
    <property type="protein sequence ID" value="LPERR07G20840.1"/>
    <property type="gene ID" value="LPERR07G20840"/>
</dbReference>
<evidence type="ECO:0000313" key="2">
    <source>
        <dbReference type="EnsemblPlants" id="LPERR07G20840.1"/>
    </source>
</evidence>
<feature type="region of interest" description="Disordered" evidence="1">
    <location>
        <begin position="46"/>
        <end position="76"/>
    </location>
</feature>
<feature type="compositionally biased region" description="Low complexity" evidence="1">
    <location>
        <begin position="51"/>
        <end position="65"/>
    </location>
</feature>
<protein>
    <submittedName>
        <fullName evidence="2">Uncharacterized protein</fullName>
    </submittedName>
</protein>
<dbReference type="EnsemblPlants" id="LPERR07G20840.1">
    <property type="protein sequence ID" value="LPERR07G20840.1"/>
    <property type="gene ID" value="LPERR07G20840"/>
</dbReference>
<dbReference type="AlphaFoldDB" id="A0A0D9X230"/>